<dbReference type="SUPFAM" id="SSF50249">
    <property type="entry name" value="Nucleic acid-binding proteins"/>
    <property type="match status" value="1"/>
</dbReference>
<dbReference type="Proteomes" id="UP001596456">
    <property type="component" value="Unassembled WGS sequence"/>
</dbReference>
<keyword evidence="5 6" id="KW-0234">DNA repair</keyword>
<evidence type="ECO:0000259" key="7">
    <source>
        <dbReference type="SMART" id="SM00278"/>
    </source>
</evidence>
<evidence type="ECO:0000256" key="5">
    <source>
        <dbReference type="ARBA" id="ARBA00023204"/>
    </source>
</evidence>
<dbReference type="NCBIfam" id="TIGR00084">
    <property type="entry name" value="ruvA"/>
    <property type="match status" value="1"/>
</dbReference>
<evidence type="ECO:0000256" key="1">
    <source>
        <dbReference type="ARBA" id="ARBA00022490"/>
    </source>
</evidence>
<dbReference type="InterPro" id="IPR003583">
    <property type="entry name" value="Hlx-hairpin-Hlx_DNA-bd_motif"/>
</dbReference>
<keyword evidence="3 6" id="KW-0238">DNA-binding</keyword>
<organism evidence="8 9">
    <name type="scientific">Rhodocista pekingensis</name>
    <dbReference type="NCBI Taxonomy" id="201185"/>
    <lineage>
        <taxon>Bacteria</taxon>
        <taxon>Pseudomonadati</taxon>
        <taxon>Pseudomonadota</taxon>
        <taxon>Alphaproteobacteria</taxon>
        <taxon>Rhodospirillales</taxon>
        <taxon>Azospirillaceae</taxon>
        <taxon>Rhodocista</taxon>
    </lineage>
</organism>
<dbReference type="InterPro" id="IPR011114">
    <property type="entry name" value="RuvA_C"/>
</dbReference>
<feature type="region of interest" description="Domain III" evidence="6">
    <location>
        <begin position="153"/>
        <end position="206"/>
    </location>
</feature>
<dbReference type="Gene3D" id="1.10.8.10">
    <property type="entry name" value="DNA helicase RuvA subunit, C-terminal domain"/>
    <property type="match status" value="1"/>
</dbReference>
<feature type="region of interest" description="Domain II" evidence="6">
    <location>
        <begin position="65"/>
        <end position="142"/>
    </location>
</feature>
<dbReference type="SUPFAM" id="SSF46929">
    <property type="entry name" value="DNA helicase RuvA subunit, C-terminal domain"/>
    <property type="match status" value="1"/>
</dbReference>
<dbReference type="Gene3D" id="1.10.150.20">
    <property type="entry name" value="5' to 3' exonuclease, C-terminal subdomain"/>
    <property type="match status" value="1"/>
</dbReference>
<dbReference type="EMBL" id="JBHTCM010000010">
    <property type="protein sequence ID" value="MFC7333299.1"/>
    <property type="molecule type" value="Genomic_DNA"/>
</dbReference>
<dbReference type="InterPro" id="IPR013849">
    <property type="entry name" value="DNA_helicase_Holl-junc_RuvA_I"/>
</dbReference>
<dbReference type="Pfam" id="PF14520">
    <property type="entry name" value="HHH_5"/>
    <property type="match status" value="1"/>
</dbReference>
<comment type="subcellular location">
    <subcellularLocation>
        <location evidence="6">Cytoplasm</location>
    </subcellularLocation>
</comment>
<dbReference type="InterPro" id="IPR000085">
    <property type="entry name" value="RuvA"/>
</dbReference>
<dbReference type="CDD" id="cd14332">
    <property type="entry name" value="UBA_RuvA_C"/>
    <property type="match status" value="1"/>
</dbReference>
<sequence>MIAKLTGLLDSTGLDWAIVDVGGVGYLVSASARTLRRLAAPGEAVSLLTEMWVSEDNIQLFGFADAEERDWFRLLTTVQGVGARVALNLLSALSPAELTNSIAAQDRTSLCQADGVGPKLAARILNELKEKVASFGAPAPSAATAGKGTAAPAGPAGAVADAVSALVNLGYKRVEAFTAVNAVAQRLGPEAGVSDLIRAGLKELSP</sequence>
<dbReference type="SUPFAM" id="SSF47781">
    <property type="entry name" value="RuvA domain 2-like"/>
    <property type="match status" value="1"/>
</dbReference>
<comment type="domain">
    <text evidence="6">Has three domains with a flexible linker between the domains II and III and assumes an 'L' shape. Domain III is highly mobile and contacts RuvB.</text>
</comment>
<keyword evidence="2 6" id="KW-0227">DNA damage</keyword>
<evidence type="ECO:0000313" key="8">
    <source>
        <dbReference type="EMBL" id="MFC7333299.1"/>
    </source>
</evidence>
<keyword evidence="9" id="KW-1185">Reference proteome</keyword>
<evidence type="ECO:0000256" key="6">
    <source>
        <dbReference type="HAMAP-Rule" id="MF_00031"/>
    </source>
</evidence>
<dbReference type="InterPro" id="IPR036267">
    <property type="entry name" value="RuvA_C_sf"/>
</dbReference>
<keyword evidence="4 6" id="KW-0233">DNA recombination</keyword>
<evidence type="ECO:0000256" key="2">
    <source>
        <dbReference type="ARBA" id="ARBA00022763"/>
    </source>
</evidence>
<keyword evidence="8" id="KW-0378">Hydrolase</keyword>
<name>A0ABW2KTE4_9PROT</name>
<comment type="subunit">
    <text evidence="6">Homotetramer. Forms an RuvA(8)-RuvB(12)-Holliday junction (HJ) complex. HJ DNA is sandwiched between 2 RuvA tetramers; dsDNA enters through RuvA and exits via RuvB. An RuvB hexamer assembles on each DNA strand where it exits the tetramer. Each RuvB hexamer is contacted by two RuvA subunits (via domain III) on 2 adjacent RuvB subunits; this complex drives branch migration. In the full resolvosome a probable DNA-RuvA(4)-RuvB(12)-RuvC(2) complex forms which resolves the HJ.</text>
</comment>
<comment type="function">
    <text evidence="6">The RuvA-RuvB-RuvC complex processes Holliday junction (HJ) DNA during genetic recombination and DNA repair, while the RuvA-RuvB complex plays an important role in the rescue of blocked DNA replication forks via replication fork reversal (RFR). RuvA specifically binds to HJ cruciform DNA, conferring on it an open structure. The RuvB hexamer acts as an ATP-dependent pump, pulling dsDNA into and through the RuvAB complex. HJ branch migration allows RuvC to scan DNA until it finds its consensus sequence, where it cleaves and resolves the cruciform DNA.</text>
</comment>
<evidence type="ECO:0000313" key="9">
    <source>
        <dbReference type="Proteomes" id="UP001596456"/>
    </source>
</evidence>
<feature type="domain" description="Helix-hairpin-helix DNA-binding motif class 1" evidence="7">
    <location>
        <begin position="73"/>
        <end position="92"/>
    </location>
</feature>
<feature type="region of interest" description="Domain I" evidence="6">
    <location>
        <begin position="1"/>
        <end position="64"/>
    </location>
</feature>
<dbReference type="SMART" id="SM00278">
    <property type="entry name" value="HhH1"/>
    <property type="match status" value="2"/>
</dbReference>
<dbReference type="InterPro" id="IPR010994">
    <property type="entry name" value="RuvA_2-like"/>
</dbReference>
<dbReference type="RefSeq" id="WP_377358298.1">
    <property type="nucleotide sequence ID" value="NZ_JBHTCM010000010.1"/>
</dbReference>
<dbReference type="InterPro" id="IPR012340">
    <property type="entry name" value="NA-bd_OB-fold"/>
</dbReference>
<proteinExistence type="inferred from homology"/>
<dbReference type="Pfam" id="PF01330">
    <property type="entry name" value="RuvA_N"/>
    <property type="match status" value="1"/>
</dbReference>
<feature type="domain" description="Helix-hairpin-helix DNA-binding motif class 1" evidence="7">
    <location>
        <begin position="108"/>
        <end position="127"/>
    </location>
</feature>
<gene>
    <name evidence="6 8" type="primary">ruvA</name>
    <name evidence="8" type="ORF">ACFQPS_09010</name>
</gene>
<protein>
    <recommendedName>
        <fullName evidence="6">Holliday junction branch migration complex subunit RuvA</fullName>
    </recommendedName>
</protein>
<keyword evidence="1 6" id="KW-0963">Cytoplasm</keyword>
<reference evidence="9" key="1">
    <citation type="journal article" date="2019" name="Int. J. Syst. Evol. Microbiol.">
        <title>The Global Catalogue of Microorganisms (GCM) 10K type strain sequencing project: providing services to taxonomists for standard genome sequencing and annotation.</title>
        <authorList>
            <consortium name="The Broad Institute Genomics Platform"/>
            <consortium name="The Broad Institute Genome Sequencing Center for Infectious Disease"/>
            <person name="Wu L."/>
            <person name="Ma J."/>
        </authorList>
    </citation>
    <scope>NUCLEOTIDE SEQUENCE [LARGE SCALE GENOMIC DNA]</scope>
    <source>
        <strain evidence="9">CGMCC 1.16275</strain>
    </source>
</reference>
<evidence type="ECO:0000256" key="4">
    <source>
        <dbReference type="ARBA" id="ARBA00023172"/>
    </source>
</evidence>
<comment type="similarity">
    <text evidence="6">Belongs to the RuvA family.</text>
</comment>
<comment type="caution">
    <text evidence="6">Lacks conserved residue(s) required for the propagation of feature annotation.</text>
</comment>
<dbReference type="GO" id="GO:0016787">
    <property type="term" value="F:hydrolase activity"/>
    <property type="evidence" value="ECO:0007669"/>
    <property type="project" value="UniProtKB-KW"/>
</dbReference>
<dbReference type="Pfam" id="PF07499">
    <property type="entry name" value="RuvA_C"/>
    <property type="match status" value="1"/>
</dbReference>
<accession>A0ABW2KTE4</accession>
<dbReference type="GO" id="GO:0003678">
    <property type="term" value="F:DNA helicase activity"/>
    <property type="evidence" value="ECO:0007669"/>
    <property type="project" value="UniProtKB-EC"/>
</dbReference>
<dbReference type="Gene3D" id="2.40.50.140">
    <property type="entry name" value="Nucleic acid-binding proteins"/>
    <property type="match status" value="1"/>
</dbReference>
<dbReference type="HAMAP" id="MF_00031">
    <property type="entry name" value="DNA_HJ_migration_RuvA"/>
    <property type="match status" value="1"/>
</dbReference>
<evidence type="ECO:0000256" key="3">
    <source>
        <dbReference type="ARBA" id="ARBA00023125"/>
    </source>
</evidence>
<comment type="caution">
    <text evidence="8">The sequence shown here is derived from an EMBL/GenBank/DDBJ whole genome shotgun (WGS) entry which is preliminary data.</text>
</comment>